<dbReference type="EMBL" id="QMPZ01000001">
    <property type="protein sequence ID" value="RLE10878.1"/>
    <property type="molecule type" value="Genomic_DNA"/>
</dbReference>
<dbReference type="PANTHER" id="PTHR43025">
    <property type="entry name" value="MONOGALACTOSYLDIACYLGLYCEROL SYNTHASE"/>
    <property type="match status" value="1"/>
</dbReference>
<organism evidence="3 4">
    <name type="scientific">Aerophobetes bacterium</name>
    <dbReference type="NCBI Taxonomy" id="2030807"/>
    <lineage>
        <taxon>Bacteria</taxon>
        <taxon>Candidatus Aerophobota</taxon>
    </lineage>
</organism>
<dbReference type="Gene3D" id="3.40.50.2000">
    <property type="entry name" value="Glycogen Phosphorylase B"/>
    <property type="match status" value="1"/>
</dbReference>
<evidence type="ECO:0000313" key="3">
    <source>
        <dbReference type="EMBL" id="RLE10878.1"/>
    </source>
</evidence>
<gene>
    <name evidence="3" type="ORF">DRJ00_00030</name>
</gene>
<dbReference type="SUPFAM" id="SSF53756">
    <property type="entry name" value="UDP-Glycosyltransferase/glycogen phosphorylase"/>
    <property type="match status" value="1"/>
</dbReference>
<evidence type="ECO:0000259" key="2">
    <source>
        <dbReference type="Pfam" id="PF04101"/>
    </source>
</evidence>
<protein>
    <recommendedName>
        <fullName evidence="2">Glycosyl transferase family 28 C-terminal domain-containing protein</fullName>
    </recommendedName>
</protein>
<proteinExistence type="predicted"/>
<keyword evidence="1" id="KW-1133">Transmembrane helix</keyword>
<dbReference type="GO" id="GO:0016758">
    <property type="term" value="F:hexosyltransferase activity"/>
    <property type="evidence" value="ECO:0007669"/>
    <property type="project" value="InterPro"/>
</dbReference>
<sequence length="209" mass="23636">MSKDRKKLREKWGINEGLFTILLIGGGQGMGPLKEIVLALNNCELPIQLLVVTGTNRHLRRKLQKIQPELSFPSRILGYTREVAELMEISDLLISKPGGLTVAEALATETPLGILDSLAGQERRNQELLLKKGVAFELKDRQDIIGLIRKLLDSSFDLEDWRGRVRKLARPRAAQDIARRIMHLVEERMDRSKEVKGGSIEDRIPSNIR</sequence>
<evidence type="ECO:0000313" key="4">
    <source>
        <dbReference type="Proteomes" id="UP000279422"/>
    </source>
</evidence>
<feature type="transmembrane region" description="Helical" evidence="1">
    <location>
        <begin position="12"/>
        <end position="30"/>
    </location>
</feature>
<comment type="caution">
    <text evidence="3">The sequence shown here is derived from an EMBL/GenBank/DDBJ whole genome shotgun (WGS) entry which is preliminary data.</text>
</comment>
<dbReference type="AlphaFoldDB" id="A0A497E8V6"/>
<dbReference type="Pfam" id="PF04101">
    <property type="entry name" value="Glyco_tran_28_C"/>
    <property type="match status" value="1"/>
</dbReference>
<keyword evidence="1" id="KW-0812">Transmembrane</keyword>
<keyword evidence="1" id="KW-0472">Membrane</keyword>
<dbReference type="InterPro" id="IPR007235">
    <property type="entry name" value="Glyco_trans_28_C"/>
</dbReference>
<name>A0A497E8V6_UNCAE</name>
<dbReference type="PANTHER" id="PTHR43025:SF3">
    <property type="entry name" value="MONOGALACTOSYLDIACYLGLYCEROL SYNTHASE 1, CHLOROPLASTIC"/>
    <property type="match status" value="1"/>
</dbReference>
<dbReference type="InterPro" id="IPR050519">
    <property type="entry name" value="Glycosyltransf_28_UgtP"/>
</dbReference>
<reference evidence="3 4" key="1">
    <citation type="submission" date="2018-06" db="EMBL/GenBank/DDBJ databases">
        <title>Extensive metabolic versatility and redundancy in microbially diverse, dynamic hydrothermal sediments.</title>
        <authorList>
            <person name="Dombrowski N."/>
            <person name="Teske A."/>
            <person name="Baker B.J."/>
        </authorList>
    </citation>
    <scope>NUCLEOTIDE SEQUENCE [LARGE SCALE GENOMIC DNA]</scope>
    <source>
        <strain evidence="3">B47_G16</strain>
    </source>
</reference>
<dbReference type="Proteomes" id="UP000279422">
    <property type="component" value="Unassembled WGS sequence"/>
</dbReference>
<evidence type="ECO:0000256" key="1">
    <source>
        <dbReference type="SAM" id="Phobius"/>
    </source>
</evidence>
<feature type="domain" description="Glycosyl transferase family 28 C-terminal" evidence="2">
    <location>
        <begin position="20"/>
        <end position="153"/>
    </location>
</feature>
<accession>A0A497E8V6</accession>